<sequence>EELREYGLLKKQVDSLDKELRRALVALRRAEVIPDGLDDKLEELNGLLEQTDADVTKKWAIIRAKYGHITKFEGVKEDMDIEEAINRGQLGRTKRILKKDPALVNQLDGEGRTTLHRAVMRDAGNAMIGLLINKGADINAKDQDGRTALHWAVEEQLNVVVGLLVRKGADLEARDNRGQTALYLAAVGGHKDTLEFLIANGADVNAKDQDGRTALHWAVEERWNDVLELLLRKGADVEARDNRGRTAVHYAAVSG</sequence>
<dbReference type="PROSITE" id="PS50297">
    <property type="entry name" value="ANK_REP_REGION"/>
    <property type="match status" value="4"/>
</dbReference>
<feature type="non-terminal residue" evidence="3">
    <location>
        <position position="1"/>
    </location>
</feature>
<dbReference type="InterPro" id="IPR002110">
    <property type="entry name" value="Ankyrin_rpt"/>
</dbReference>
<evidence type="ECO:0000256" key="2">
    <source>
        <dbReference type="ARBA" id="ARBA00023043"/>
    </source>
</evidence>
<dbReference type="Pfam" id="PF12796">
    <property type="entry name" value="Ank_2"/>
    <property type="match status" value="1"/>
</dbReference>
<keyword evidence="1" id="KW-0677">Repeat</keyword>
<dbReference type="PANTHER" id="PTHR24171">
    <property type="entry name" value="ANKYRIN REPEAT DOMAIN-CONTAINING PROTEIN 39-RELATED"/>
    <property type="match status" value="1"/>
</dbReference>
<dbReference type="AlphaFoldDB" id="X0WBI7"/>
<dbReference type="InterPro" id="IPR036770">
    <property type="entry name" value="Ankyrin_rpt-contain_sf"/>
</dbReference>
<dbReference type="Pfam" id="PF13857">
    <property type="entry name" value="Ank_5"/>
    <property type="match status" value="1"/>
</dbReference>
<evidence type="ECO:0000256" key="1">
    <source>
        <dbReference type="ARBA" id="ARBA00022737"/>
    </source>
</evidence>
<dbReference type="PROSITE" id="PS50088">
    <property type="entry name" value="ANK_REPEAT"/>
    <property type="match status" value="4"/>
</dbReference>
<proteinExistence type="predicted"/>
<name>X0WBI7_9ZZZZ</name>
<reference evidence="3" key="1">
    <citation type="journal article" date="2014" name="Front. Microbiol.">
        <title>High frequency of phylogenetically diverse reductive dehalogenase-homologous genes in deep subseafloor sedimentary metagenomes.</title>
        <authorList>
            <person name="Kawai M."/>
            <person name="Futagami T."/>
            <person name="Toyoda A."/>
            <person name="Takaki Y."/>
            <person name="Nishi S."/>
            <person name="Hori S."/>
            <person name="Arai W."/>
            <person name="Tsubouchi T."/>
            <person name="Morono Y."/>
            <person name="Uchiyama I."/>
            <person name="Ito T."/>
            <person name="Fujiyama A."/>
            <person name="Inagaki F."/>
            <person name="Takami H."/>
        </authorList>
    </citation>
    <scope>NUCLEOTIDE SEQUENCE</scope>
    <source>
        <strain evidence="3">Expedition CK06-06</strain>
    </source>
</reference>
<accession>X0WBI7</accession>
<gene>
    <name evidence="3" type="ORF">S01H1_60436</name>
</gene>
<comment type="caution">
    <text evidence="3">The sequence shown here is derived from an EMBL/GenBank/DDBJ whole genome shotgun (WGS) entry which is preliminary data.</text>
</comment>
<dbReference type="PRINTS" id="PR01415">
    <property type="entry name" value="ANKYRIN"/>
</dbReference>
<evidence type="ECO:0000313" key="3">
    <source>
        <dbReference type="EMBL" id="GAG20572.1"/>
    </source>
</evidence>
<keyword evidence="2" id="KW-0040">ANK repeat</keyword>
<dbReference type="EMBL" id="BARS01039580">
    <property type="protein sequence ID" value="GAG20572.1"/>
    <property type="molecule type" value="Genomic_DNA"/>
</dbReference>
<organism evidence="3">
    <name type="scientific">marine sediment metagenome</name>
    <dbReference type="NCBI Taxonomy" id="412755"/>
    <lineage>
        <taxon>unclassified sequences</taxon>
        <taxon>metagenomes</taxon>
        <taxon>ecological metagenomes</taxon>
    </lineage>
</organism>
<dbReference type="SUPFAM" id="SSF48403">
    <property type="entry name" value="Ankyrin repeat"/>
    <property type="match status" value="1"/>
</dbReference>
<protein>
    <submittedName>
        <fullName evidence="3">Uncharacterized protein</fullName>
    </submittedName>
</protein>
<dbReference type="PANTHER" id="PTHR24171:SF9">
    <property type="entry name" value="ANKYRIN REPEAT DOMAIN-CONTAINING PROTEIN 39"/>
    <property type="match status" value="1"/>
</dbReference>
<dbReference type="Gene3D" id="1.25.40.20">
    <property type="entry name" value="Ankyrin repeat-containing domain"/>
    <property type="match status" value="2"/>
</dbReference>
<dbReference type="SMART" id="SM00248">
    <property type="entry name" value="ANK"/>
    <property type="match status" value="4"/>
</dbReference>
<feature type="non-terminal residue" evidence="3">
    <location>
        <position position="255"/>
    </location>
</feature>